<sequence length="89" mass="9856">MTEWGVVGVLITMVGLILAVTTPLLKLNTNITTLTAAVAVLQKNLGELVKGNSDSHEKLWDRSREQEKTLTSHETRISVIEDWRDKGAN</sequence>
<evidence type="ECO:0000313" key="3">
    <source>
        <dbReference type="Proteomes" id="UP000183995"/>
    </source>
</evidence>
<name>A0A1M5YHT6_9FIRM</name>
<keyword evidence="1" id="KW-0472">Membrane</keyword>
<protein>
    <submittedName>
        <fullName evidence="2">Uncharacterized protein</fullName>
    </submittedName>
</protein>
<dbReference type="STRING" id="1123282.SAMN02745823_02549"/>
<dbReference type="AlphaFoldDB" id="A0A1M5YHT6"/>
<evidence type="ECO:0000313" key="2">
    <source>
        <dbReference type="EMBL" id="SHI11522.1"/>
    </source>
</evidence>
<keyword evidence="1" id="KW-0812">Transmembrane</keyword>
<keyword evidence="1" id="KW-1133">Transmembrane helix</keyword>
<keyword evidence="3" id="KW-1185">Reference proteome</keyword>
<accession>A0A1M5YHT6</accession>
<dbReference type="EMBL" id="FQXV01000008">
    <property type="protein sequence ID" value="SHI11522.1"/>
    <property type="molecule type" value="Genomic_DNA"/>
</dbReference>
<dbReference type="OrthoDB" id="1853150at2"/>
<organism evidence="2 3">
    <name type="scientific">Sporobacter termitidis DSM 10068</name>
    <dbReference type="NCBI Taxonomy" id="1123282"/>
    <lineage>
        <taxon>Bacteria</taxon>
        <taxon>Bacillati</taxon>
        <taxon>Bacillota</taxon>
        <taxon>Clostridia</taxon>
        <taxon>Eubacteriales</taxon>
        <taxon>Oscillospiraceae</taxon>
        <taxon>Sporobacter</taxon>
    </lineage>
</organism>
<gene>
    <name evidence="2" type="ORF">SAMN02745823_02549</name>
</gene>
<dbReference type="RefSeq" id="WP_073079592.1">
    <property type="nucleotide sequence ID" value="NZ_FQXV01000008.1"/>
</dbReference>
<dbReference type="Proteomes" id="UP000183995">
    <property type="component" value="Unassembled WGS sequence"/>
</dbReference>
<feature type="transmembrane region" description="Helical" evidence="1">
    <location>
        <begin position="6"/>
        <end position="25"/>
    </location>
</feature>
<reference evidence="2 3" key="1">
    <citation type="submission" date="2016-11" db="EMBL/GenBank/DDBJ databases">
        <authorList>
            <person name="Jaros S."/>
            <person name="Januszkiewicz K."/>
            <person name="Wedrychowicz H."/>
        </authorList>
    </citation>
    <scope>NUCLEOTIDE SEQUENCE [LARGE SCALE GENOMIC DNA]</scope>
    <source>
        <strain evidence="2 3">DSM 10068</strain>
    </source>
</reference>
<proteinExistence type="predicted"/>
<evidence type="ECO:0000256" key="1">
    <source>
        <dbReference type="SAM" id="Phobius"/>
    </source>
</evidence>